<dbReference type="Proteomes" id="UP000623269">
    <property type="component" value="Unassembled WGS sequence"/>
</dbReference>
<protein>
    <submittedName>
        <fullName evidence="1">Uncharacterized protein</fullName>
    </submittedName>
</protein>
<evidence type="ECO:0000313" key="1">
    <source>
        <dbReference type="EMBL" id="MBH1940186.1"/>
    </source>
</evidence>
<proteinExistence type="predicted"/>
<keyword evidence="2" id="KW-1185">Reference proteome</keyword>
<dbReference type="EMBL" id="JAEAGR010000003">
    <property type="protein sequence ID" value="MBH1940186.1"/>
    <property type="molecule type" value="Genomic_DNA"/>
</dbReference>
<sequence>MAEKGWQLIKGGLFHHTYKKSDEIYRYKLDFNAKINFEIDSGRRYSISEFIYYVKGIGNKAVFRFLSLNKILK</sequence>
<reference evidence="1" key="1">
    <citation type="submission" date="2020-12" db="EMBL/GenBank/DDBJ databases">
        <title>M. sibirica DSM 26468T genome.</title>
        <authorList>
            <person name="Thieme N."/>
            <person name="Rettenmaier R."/>
            <person name="Zverlov V."/>
            <person name="Liebl W."/>
        </authorList>
    </citation>
    <scope>NUCLEOTIDE SEQUENCE</scope>
    <source>
        <strain evidence="1">DSM 26468</strain>
    </source>
</reference>
<evidence type="ECO:0000313" key="2">
    <source>
        <dbReference type="Proteomes" id="UP000623269"/>
    </source>
</evidence>
<name>A0A8J7H5J8_9FIRM</name>
<gene>
    <name evidence="1" type="ORF">I5677_04660</name>
</gene>
<dbReference type="AlphaFoldDB" id="A0A8J7H5J8"/>
<accession>A0A8J7H5J8</accession>
<organism evidence="1 2">
    <name type="scientific">Mobilitalea sibirica</name>
    <dbReference type="NCBI Taxonomy" id="1462919"/>
    <lineage>
        <taxon>Bacteria</taxon>
        <taxon>Bacillati</taxon>
        <taxon>Bacillota</taxon>
        <taxon>Clostridia</taxon>
        <taxon>Lachnospirales</taxon>
        <taxon>Lachnospiraceae</taxon>
        <taxon>Mobilitalea</taxon>
    </lineage>
</organism>
<comment type="caution">
    <text evidence="1">The sequence shown here is derived from an EMBL/GenBank/DDBJ whole genome shotgun (WGS) entry which is preliminary data.</text>
</comment>